<evidence type="ECO:0000313" key="2">
    <source>
        <dbReference type="EMBL" id="OOK70539.1"/>
    </source>
</evidence>
<name>A0A1V3X6F8_MYCKA</name>
<comment type="caution">
    <text evidence="3">The sequence shown here is derived from an EMBL/GenBank/DDBJ whole genome shotgun (WGS) entry which is preliminary data.</text>
</comment>
<reference evidence="4 5" key="1">
    <citation type="submission" date="2017-02" db="EMBL/GenBank/DDBJ databases">
        <title>Complete genome sequences of Mycobacterium kansasii strains isolated from rhesus macaques.</title>
        <authorList>
            <person name="Panda A."/>
            <person name="Nagaraj S."/>
            <person name="Zhao X."/>
            <person name="Tettelin H."/>
            <person name="Detolla L.J."/>
        </authorList>
    </citation>
    <scope>NUCLEOTIDE SEQUENCE [LARGE SCALE GENOMIC DNA]</scope>
    <source>
        <strain evidence="3 4">11-3469</strain>
        <strain evidence="2 5">11-3813</strain>
    </source>
</reference>
<feature type="domain" description="PE" evidence="1">
    <location>
        <begin position="13"/>
        <end position="103"/>
    </location>
</feature>
<accession>A0A1V3X6F8</accession>
<dbReference type="STRING" id="1768.B1T50_10965"/>
<dbReference type="Gene3D" id="1.10.287.850">
    <property type="entry name" value="HP0062-like domain"/>
    <property type="match status" value="1"/>
</dbReference>
<proteinExistence type="predicted"/>
<evidence type="ECO:0000313" key="3">
    <source>
        <dbReference type="EMBL" id="OOK74657.1"/>
    </source>
</evidence>
<gene>
    <name evidence="3" type="ORF">BZL29_4496</name>
    <name evidence="2" type="ORF">BZL30_6511</name>
</gene>
<dbReference type="InterPro" id="IPR000084">
    <property type="entry name" value="PE-PGRS_N"/>
</dbReference>
<evidence type="ECO:0000313" key="4">
    <source>
        <dbReference type="Proteomes" id="UP000188532"/>
    </source>
</evidence>
<dbReference type="SUPFAM" id="SSF140459">
    <property type="entry name" value="PE/PPE dimer-like"/>
    <property type="match status" value="1"/>
</dbReference>
<evidence type="ECO:0000313" key="5">
    <source>
        <dbReference type="Proteomes" id="UP000189229"/>
    </source>
</evidence>
<dbReference type="AlphaFoldDB" id="A0A1V3X6F8"/>
<dbReference type="InterPro" id="IPR038332">
    <property type="entry name" value="PPE_sf"/>
</dbReference>
<dbReference type="EMBL" id="MVBM01000006">
    <property type="protein sequence ID" value="OOK70539.1"/>
    <property type="molecule type" value="Genomic_DNA"/>
</dbReference>
<dbReference type="Proteomes" id="UP000188532">
    <property type="component" value="Unassembled WGS sequence"/>
</dbReference>
<sequence>MVAVERRRAMSFVVAQPVWMVEAAAVLARVGSAVDAADAAVARATTTVAPAAADEVSVAVAALFASHGQAYQVLSVRAAAFEQQFVRALVAAANAYGGAEAVNVQQLVLDAINAPARALVGRPLIGDGTPGAPGQPGGPGACYTATAAMGVPARPRASPVVLVEPRD</sequence>
<evidence type="ECO:0000259" key="1">
    <source>
        <dbReference type="Pfam" id="PF00934"/>
    </source>
</evidence>
<protein>
    <submittedName>
        <fullName evidence="3">PE family protein</fullName>
    </submittedName>
</protein>
<dbReference type="EMBL" id="MVBN01000004">
    <property type="protein sequence ID" value="OOK74657.1"/>
    <property type="molecule type" value="Genomic_DNA"/>
</dbReference>
<dbReference type="Proteomes" id="UP000189229">
    <property type="component" value="Unassembled WGS sequence"/>
</dbReference>
<organism evidence="3 4">
    <name type="scientific">Mycobacterium kansasii</name>
    <dbReference type="NCBI Taxonomy" id="1768"/>
    <lineage>
        <taxon>Bacteria</taxon>
        <taxon>Bacillati</taxon>
        <taxon>Actinomycetota</taxon>
        <taxon>Actinomycetes</taxon>
        <taxon>Mycobacteriales</taxon>
        <taxon>Mycobacteriaceae</taxon>
        <taxon>Mycobacterium</taxon>
    </lineage>
</organism>
<dbReference type="Pfam" id="PF00934">
    <property type="entry name" value="PE"/>
    <property type="match status" value="1"/>
</dbReference>